<dbReference type="OrthoDB" id="97621at2759"/>
<protein>
    <recommendedName>
        <fullName evidence="2">Tc1-like transposase DDE domain-containing protein</fullName>
    </recommendedName>
</protein>
<sequence>MVQAFVRDWRATTTLTMAVDVMVYLKEVFVLEYERGKQKAVRRNAAGCSTFLKITGYKRGKRTTSTYHSSTKNVIVRDPYMQQMQQHIRSTHRPYILYTDESYIHQKSTRAAATALTAAILDSPTLQSKVLVLDIFTGGTTAAKAPKDYHSMFNHVYYVKWLEGLLDELDGEGVSNAFIVMDNAKNHKRRPTNSPSCGRQRMCCCKRARFMISKRMCRNSSHCSYVRPVVVDMSTRRGHTVVFTLPHHSDLQPIETVWAIVKNAIGRQYTEMTKFPEVKARLIDAFDNLTQ</sequence>
<gene>
    <name evidence="1" type="ORF">H257_04231</name>
</gene>
<dbReference type="InterPro" id="IPR036397">
    <property type="entry name" value="RNaseH_sf"/>
</dbReference>
<dbReference type="GeneID" id="20806227"/>
<accession>W4GV07</accession>
<dbReference type="RefSeq" id="XP_009826947.1">
    <property type="nucleotide sequence ID" value="XM_009828645.1"/>
</dbReference>
<dbReference type="PANTHER" id="PTHR33939">
    <property type="entry name" value="PROTEIN CBG22215"/>
    <property type="match status" value="1"/>
</dbReference>
<dbReference type="EMBL" id="KI913120">
    <property type="protein sequence ID" value="ETV83517.1"/>
    <property type="molecule type" value="Genomic_DNA"/>
</dbReference>
<evidence type="ECO:0000313" key="1">
    <source>
        <dbReference type="EMBL" id="ETV83517.1"/>
    </source>
</evidence>
<dbReference type="AlphaFoldDB" id="W4GV07"/>
<reference evidence="1" key="1">
    <citation type="submission" date="2013-12" db="EMBL/GenBank/DDBJ databases">
        <title>The Genome Sequence of Aphanomyces astaci APO3.</title>
        <authorList>
            <consortium name="The Broad Institute Genomics Platform"/>
            <person name="Russ C."/>
            <person name="Tyler B."/>
            <person name="van West P."/>
            <person name="Dieguez-Uribeondo J."/>
            <person name="Young S.K."/>
            <person name="Zeng Q."/>
            <person name="Gargeya S."/>
            <person name="Fitzgerald M."/>
            <person name="Abouelleil A."/>
            <person name="Alvarado L."/>
            <person name="Chapman S.B."/>
            <person name="Gainer-Dewar J."/>
            <person name="Goldberg J."/>
            <person name="Griggs A."/>
            <person name="Gujja S."/>
            <person name="Hansen M."/>
            <person name="Howarth C."/>
            <person name="Imamovic A."/>
            <person name="Ireland A."/>
            <person name="Larimer J."/>
            <person name="McCowan C."/>
            <person name="Murphy C."/>
            <person name="Pearson M."/>
            <person name="Poon T.W."/>
            <person name="Priest M."/>
            <person name="Roberts A."/>
            <person name="Saif S."/>
            <person name="Shea T."/>
            <person name="Sykes S."/>
            <person name="Wortman J."/>
            <person name="Nusbaum C."/>
            <person name="Birren B."/>
        </authorList>
    </citation>
    <scope>NUCLEOTIDE SEQUENCE [LARGE SCALE GENOMIC DNA]</scope>
    <source>
        <strain evidence="1">APO3</strain>
    </source>
</reference>
<organism evidence="1">
    <name type="scientific">Aphanomyces astaci</name>
    <name type="common">Crayfish plague agent</name>
    <dbReference type="NCBI Taxonomy" id="112090"/>
    <lineage>
        <taxon>Eukaryota</taxon>
        <taxon>Sar</taxon>
        <taxon>Stramenopiles</taxon>
        <taxon>Oomycota</taxon>
        <taxon>Saprolegniomycetes</taxon>
        <taxon>Saprolegniales</taxon>
        <taxon>Verrucalvaceae</taxon>
        <taxon>Aphanomyces</taxon>
    </lineage>
</organism>
<proteinExistence type="predicted"/>
<name>W4GV07_APHAT</name>
<evidence type="ECO:0008006" key="2">
    <source>
        <dbReference type="Google" id="ProtNLM"/>
    </source>
</evidence>
<dbReference type="VEuPathDB" id="FungiDB:H257_04231"/>
<dbReference type="Gene3D" id="3.30.420.10">
    <property type="entry name" value="Ribonuclease H-like superfamily/Ribonuclease H"/>
    <property type="match status" value="1"/>
</dbReference>
<dbReference type="PANTHER" id="PTHR33939:SF1">
    <property type="entry name" value="DUF4371 DOMAIN-CONTAINING PROTEIN"/>
    <property type="match status" value="1"/>
</dbReference>
<dbReference type="GO" id="GO:0003676">
    <property type="term" value="F:nucleic acid binding"/>
    <property type="evidence" value="ECO:0007669"/>
    <property type="project" value="InterPro"/>
</dbReference>